<accession>A0A225UXU4</accession>
<evidence type="ECO:0000259" key="4">
    <source>
        <dbReference type="Pfam" id="PF02902"/>
    </source>
</evidence>
<sequence length="319" mass="35944">MDQINLKPCSVEGKVEVRLLQPGESAPEVTRMLALSQIQEAKAKIPYCVDHIYVACWEGYGCISEEQLSVMERIFKVKRELKDVSSTLKWIEAASWNEEDLQVVKDPFGDEHMLGYVLSMPLGVKFLQAEATFGASLLAFREDVWLNLSCMVTGMLFLQRRYTNVGVVNPSFYHNETPVDQTTIASGFKAFEPSKRTIVGVVNVTGAHWTAYCINRDTKICQTFDPQQGNTKKMTDAIRTIIEPLLHLDTTLSYVALNWCKQRDGSSCGVLCLAVLELVLSGKKWADEIYALIPYLRLRYLNKSISLLVEGKEERGVCL</sequence>
<dbReference type="EMBL" id="NBNE01010085">
    <property type="protein sequence ID" value="OWY97772.1"/>
    <property type="molecule type" value="Genomic_DNA"/>
</dbReference>
<feature type="domain" description="Ubiquitin-like protease family profile" evidence="4">
    <location>
        <begin position="195"/>
        <end position="283"/>
    </location>
</feature>
<organism evidence="5 6">
    <name type="scientific">Phytophthora megakarya</name>
    <dbReference type="NCBI Taxonomy" id="4795"/>
    <lineage>
        <taxon>Eukaryota</taxon>
        <taxon>Sar</taxon>
        <taxon>Stramenopiles</taxon>
        <taxon>Oomycota</taxon>
        <taxon>Peronosporomycetes</taxon>
        <taxon>Peronosporales</taxon>
        <taxon>Peronosporaceae</taxon>
        <taxon>Phytophthora</taxon>
    </lineage>
</organism>
<dbReference type="SUPFAM" id="SSF54001">
    <property type="entry name" value="Cysteine proteinases"/>
    <property type="match status" value="1"/>
</dbReference>
<keyword evidence="6" id="KW-1185">Reference proteome</keyword>
<reference evidence="6" key="1">
    <citation type="submission" date="2017-03" db="EMBL/GenBank/DDBJ databases">
        <title>Phytopthora megakarya and P. palmivora, two closely related causual agents of cacao black pod achieved similar genome size and gene model numbers by different mechanisms.</title>
        <authorList>
            <person name="Ali S."/>
            <person name="Shao J."/>
            <person name="Larry D.J."/>
            <person name="Kronmiller B."/>
            <person name="Shen D."/>
            <person name="Strem M.D."/>
            <person name="Melnick R.L."/>
            <person name="Guiltinan M.J."/>
            <person name="Tyler B.M."/>
            <person name="Meinhardt L.W."/>
            <person name="Bailey B.A."/>
        </authorList>
    </citation>
    <scope>NUCLEOTIDE SEQUENCE [LARGE SCALE GENOMIC DNA]</scope>
    <source>
        <strain evidence="6">zdho120</strain>
    </source>
</reference>
<evidence type="ECO:0000313" key="6">
    <source>
        <dbReference type="Proteomes" id="UP000198211"/>
    </source>
</evidence>
<dbReference type="Pfam" id="PF02902">
    <property type="entry name" value="Peptidase_C48"/>
    <property type="match status" value="1"/>
</dbReference>
<keyword evidence="2" id="KW-0645">Protease</keyword>
<comment type="caution">
    <text evidence="5">The sequence shown here is derived from an EMBL/GenBank/DDBJ whole genome shotgun (WGS) entry which is preliminary data.</text>
</comment>
<dbReference type="InterPro" id="IPR038765">
    <property type="entry name" value="Papain-like_cys_pep_sf"/>
</dbReference>
<dbReference type="STRING" id="4795.A0A225UXU4"/>
<evidence type="ECO:0000256" key="2">
    <source>
        <dbReference type="ARBA" id="ARBA00022670"/>
    </source>
</evidence>
<evidence type="ECO:0000256" key="1">
    <source>
        <dbReference type="ARBA" id="ARBA00005234"/>
    </source>
</evidence>
<keyword evidence="3" id="KW-0378">Hydrolase</keyword>
<gene>
    <name evidence="5" type="ORF">PHMEG_00031618</name>
</gene>
<dbReference type="OrthoDB" id="127676at2759"/>
<protein>
    <recommendedName>
        <fullName evidence="4">Ubiquitin-like protease family profile domain-containing protein</fullName>
    </recommendedName>
</protein>
<evidence type="ECO:0000256" key="3">
    <source>
        <dbReference type="ARBA" id="ARBA00022801"/>
    </source>
</evidence>
<dbReference type="GO" id="GO:0008234">
    <property type="term" value="F:cysteine-type peptidase activity"/>
    <property type="evidence" value="ECO:0007669"/>
    <property type="project" value="InterPro"/>
</dbReference>
<comment type="similarity">
    <text evidence="1">Belongs to the peptidase C48 family.</text>
</comment>
<dbReference type="InterPro" id="IPR003653">
    <property type="entry name" value="Peptidase_C48_C"/>
</dbReference>
<name>A0A225UXU4_9STRA</name>
<dbReference type="GO" id="GO:0006508">
    <property type="term" value="P:proteolysis"/>
    <property type="evidence" value="ECO:0007669"/>
    <property type="project" value="UniProtKB-KW"/>
</dbReference>
<dbReference type="AlphaFoldDB" id="A0A225UXU4"/>
<proteinExistence type="inferred from homology"/>
<evidence type="ECO:0000313" key="5">
    <source>
        <dbReference type="EMBL" id="OWY97772.1"/>
    </source>
</evidence>
<dbReference type="Proteomes" id="UP000198211">
    <property type="component" value="Unassembled WGS sequence"/>
</dbReference>
<dbReference type="Gene3D" id="3.40.395.10">
    <property type="entry name" value="Adenoviral Proteinase, Chain A"/>
    <property type="match status" value="1"/>
</dbReference>